<keyword evidence="3" id="KW-1185">Reference proteome</keyword>
<evidence type="ECO:0000313" key="3">
    <source>
        <dbReference type="Proteomes" id="UP001054889"/>
    </source>
</evidence>
<dbReference type="AlphaFoldDB" id="A0AAV5EAQ7"/>
<accession>A0AAV5EAQ7</accession>
<reference evidence="2" key="1">
    <citation type="journal article" date="2018" name="DNA Res.">
        <title>Multiple hybrid de novo genome assembly of finger millet, an orphan allotetraploid crop.</title>
        <authorList>
            <person name="Hatakeyama M."/>
            <person name="Aluri S."/>
            <person name="Balachadran M.T."/>
            <person name="Sivarajan S.R."/>
            <person name="Patrignani A."/>
            <person name="Gruter S."/>
            <person name="Poveda L."/>
            <person name="Shimizu-Inatsugi R."/>
            <person name="Baeten J."/>
            <person name="Francoijs K.J."/>
            <person name="Nataraja K.N."/>
            <person name="Reddy Y.A.N."/>
            <person name="Phadnis S."/>
            <person name="Ravikumar R.L."/>
            <person name="Schlapbach R."/>
            <person name="Sreeman S.M."/>
            <person name="Shimizu K.K."/>
        </authorList>
    </citation>
    <scope>NUCLEOTIDE SEQUENCE</scope>
</reference>
<feature type="region of interest" description="Disordered" evidence="1">
    <location>
        <begin position="1"/>
        <end position="31"/>
    </location>
</feature>
<protein>
    <submittedName>
        <fullName evidence="2">Uncharacterized protein</fullName>
    </submittedName>
</protein>
<feature type="region of interest" description="Disordered" evidence="1">
    <location>
        <begin position="91"/>
        <end position="110"/>
    </location>
</feature>
<dbReference type="EMBL" id="BQKI01000075">
    <property type="protein sequence ID" value="GJN20473.1"/>
    <property type="molecule type" value="Genomic_DNA"/>
</dbReference>
<dbReference type="Proteomes" id="UP001054889">
    <property type="component" value="Unassembled WGS sequence"/>
</dbReference>
<evidence type="ECO:0000256" key="1">
    <source>
        <dbReference type="SAM" id="MobiDB-lite"/>
    </source>
</evidence>
<reference evidence="2" key="2">
    <citation type="submission" date="2021-12" db="EMBL/GenBank/DDBJ databases">
        <title>Resequencing data analysis of finger millet.</title>
        <authorList>
            <person name="Hatakeyama M."/>
            <person name="Aluri S."/>
            <person name="Balachadran M.T."/>
            <person name="Sivarajan S.R."/>
            <person name="Poveda L."/>
            <person name="Shimizu-Inatsugi R."/>
            <person name="Schlapbach R."/>
            <person name="Sreeman S.M."/>
            <person name="Shimizu K.K."/>
        </authorList>
    </citation>
    <scope>NUCLEOTIDE SEQUENCE</scope>
</reference>
<organism evidence="2 3">
    <name type="scientific">Eleusine coracana subsp. coracana</name>
    <dbReference type="NCBI Taxonomy" id="191504"/>
    <lineage>
        <taxon>Eukaryota</taxon>
        <taxon>Viridiplantae</taxon>
        <taxon>Streptophyta</taxon>
        <taxon>Embryophyta</taxon>
        <taxon>Tracheophyta</taxon>
        <taxon>Spermatophyta</taxon>
        <taxon>Magnoliopsida</taxon>
        <taxon>Liliopsida</taxon>
        <taxon>Poales</taxon>
        <taxon>Poaceae</taxon>
        <taxon>PACMAD clade</taxon>
        <taxon>Chloridoideae</taxon>
        <taxon>Cynodonteae</taxon>
        <taxon>Eleusininae</taxon>
        <taxon>Eleusine</taxon>
    </lineage>
</organism>
<comment type="caution">
    <text evidence="2">The sequence shown here is derived from an EMBL/GenBank/DDBJ whole genome shotgun (WGS) entry which is preliminary data.</text>
</comment>
<feature type="compositionally biased region" description="Basic and acidic residues" evidence="1">
    <location>
        <begin position="98"/>
        <end position="110"/>
    </location>
</feature>
<proteinExistence type="predicted"/>
<gene>
    <name evidence="2" type="primary">gb07854</name>
    <name evidence="2" type="ORF">PR202_gb07854</name>
</gene>
<evidence type="ECO:0000313" key="2">
    <source>
        <dbReference type="EMBL" id="GJN20473.1"/>
    </source>
</evidence>
<sequence length="110" mass="12798">MWLIGPSAFGKERDCARKQPKHQSQNGAELRVPYQQERSRLRYQTDACYVLARRAEEEEEWRTASRRSSFGWLARRVPQWRTAAKKLERGLAAPARARRVEDGGDREGLV</sequence>
<name>A0AAV5EAQ7_ELECO</name>